<dbReference type="InterPro" id="IPR042099">
    <property type="entry name" value="ANL_N_sf"/>
</dbReference>
<name>A0AAW0EN00_9TRYP</name>
<dbReference type="GO" id="GO:0005783">
    <property type="term" value="C:endoplasmic reticulum"/>
    <property type="evidence" value="ECO:0007669"/>
    <property type="project" value="TreeGrafter"/>
</dbReference>
<dbReference type="GO" id="GO:0004467">
    <property type="term" value="F:long-chain fatty acid-CoA ligase activity"/>
    <property type="evidence" value="ECO:0007669"/>
    <property type="project" value="TreeGrafter"/>
</dbReference>
<evidence type="ECO:0000313" key="3">
    <source>
        <dbReference type="Proteomes" id="UP001430356"/>
    </source>
</evidence>
<dbReference type="Proteomes" id="UP001430356">
    <property type="component" value="Unassembled WGS sequence"/>
</dbReference>
<dbReference type="Pfam" id="PF00501">
    <property type="entry name" value="AMP-binding"/>
    <property type="match status" value="1"/>
</dbReference>
<dbReference type="SUPFAM" id="SSF56801">
    <property type="entry name" value="Acetyl-CoA synthetase-like"/>
    <property type="match status" value="1"/>
</dbReference>
<protein>
    <submittedName>
        <fullName evidence="2">Long-chain-fatty-acid-CoA ligase</fullName>
    </submittedName>
</protein>
<accession>A0AAW0EN00</accession>
<comment type="caution">
    <text evidence="2">The sequence shown here is derived from an EMBL/GenBank/DDBJ whole genome shotgun (WGS) entry which is preliminary data.</text>
</comment>
<organism evidence="2 3">
    <name type="scientific">Novymonas esmeraldas</name>
    <dbReference type="NCBI Taxonomy" id="1808958"/>
    <lineage>
        <taxon>Eukaryota</taxon>
        <taxon>Discoba</taxon>
        <taxon>Euglenozoa</taxon>
        <taxon>Kinetoplastea</taxon>
        <taxon>Metakinetoplastina</taxon>
        <taxon>Trypanosomatida</taxon>
        <taxon>Trypanosomatidae</taxon>
        <taxon>Novymonas</taxon>
    </lineage>
</organism>
<gene>
    <name evidence="2" type="ORF">NESM_000405000</name>
</gene>
<evidence type="ECO:0000313" key="2">
    <source>
        <dbReference type="EMBL" id="KAK7194842.1"/>
    </source>
</evidence>
<dbReference type="GO" id="GO:0016020">
    <property type="term" value="C:membrane"/>
    <property type="evidence" value="ECO:0007669"/>
    <property type="project" value="TreeGrafter"/>
</dbReference>
<dbReference type="Gene3D" id="3.40.50.12780">
    <property type="entry name" value="N-terminal domain of ligase-like"/>
    <property type="match status" value="1"/>
</dbReference>
<keyword evidence="3" id="KW-1185">Reference proteome</keyword>
<keyword evidence="2" id="KW-0436">Ligase</keyword>
<evidence type="ECO:0000259" key="1">
    <source>
        <dbReference type="Pfam" id="PF00501"/>
    </source>
</evidence>
<dbReference type="EMBL" id="JAECZO010000043">
    <property type="protein sequence ID" value="KAK7194842.1"/>
    <property type="molecule type" value="Genomic_DNA"/>
</dbReference>
<dbReference type="PANTHER" id="PTHR43272:SF105">
    <property type="entry name" value="ACYL COA SYNTHETASE, PUTATIVE-RELATED"/>
    <property type="match status" value="1"/>
</dbReference>
<dbReference type="InterPro" id="IPR000873">
    <property type="entry name" value="AMP-dep_synth/lig_dom"/>
</dbReference>
<proteinExistence type="predicted"/>
<dbReference type="AlphaFoldDB" id="A0AAW0EN00"/>
<reference evidence="2 3" key="1">
    <citation type="journal article" date="2021" name="MBio">
        <title>A New Model Trypanosomatid, Novymonas esmeraldas: Genomic Perception of Its 'Candidatus Pandoraea novymonadis' Endosymbiont.</title>
        <authorList>
            <person name="Zakharova A."/>
            <person name="Saura A."/>
            <person name="Butenko A."/>
            <person name="Podesvova L."/>
            <person name="Warmusova S."/>
            <person name="Kostygov A.Y."/>
            <person name="Nenarokova A."/>
            <person name="Lukes J."/>
            <person name="Opperdoes F.R."/>
            <person name="Yurchenko V."/>
        </authorList>
    </citation>
    <scope>NUCLEOTIDE SEQUENCE [LARGE SCALE GENOMIC DNA]</scope>
    <source>
        <strain evidence="2 3">E262AT.01</strain>
    </source>
</reference>
<dbReference type="PANTHER" id="PTHR43272">
    <property type="entry name" value="LONG-CHAIN-FATTY-ACID--COA LIGASE"/>
    <property type="match status" value="1"/>
</dbReference>
<dbReference type="PROSITE" id="PS00455">
    <property type="entry name" value="AMP_BINDING"/>
    <property type="match status" value="1"/>
</dbReference>
<sequence>MGGCASSMLEWRSNQSLCRHDIISDYRDYGVEAEAVPGTMAPGYSAIYRFAGTTDEEHARLTHEFYNGPSWLERVQRRVRRSPDSPAMAYRVVEQVEQRSVAAASGGPARVMNYYHCTAHRTLTCAEMWKAVLSFGRGLIALGLAAQATVTLYEETRWEWLVSVYGAWTQHMVVATVYANLGEDALRHALRETCSDAVVCNGAQIGVLAALLAAEGLRPVLITLDEVPAGAATHGLQVVSWTEVVARGQGATADDDADVTANSDDVCLIMYTSGTTGDPKGVVHTHGSIAAGCEALNHRLLDLYRPNEAGEVYCAYLPLAHILEFAVVNIFLDRGTLVGFGSPRTLTDAHALPHGDLREYKPTVLIGVPRVFDTIRSAVEAKLPPRNSFTRDVFDKAFDSRRTALLEGSDTPYWNDKVFSKARAALGGSVYGMLSGGGPLSAATQEFINVVCGGPLLLQGWGLTETVCCGATQRLGDLEPHCVGQLVKTCEMRLGDVEEYKHTDTPHPRGELCLRGPFLFKGYYRHPELTREAIDKDGWFHTGDVGSIDAEGRVSIVGRIKALAKNCLGEYIALEALEAVYGDNELCAANGVCVLVHPDKPYVAALVLTEPRRAVAFARQHRIAVEGGGGDDETAAAAALLRSAAFHTAAAASLALTAKAAGRKSFEMVKHVRVLLDEWTPENGLVTPTMKLRRTRVAEHYAAVVAELFAA</sequence>
<dbReference type="InterPro" id="IPR020845">
    <property type="entry name" value="AMP-binding_CS"/>
</dbReference>
<feature type="domain" description="AMP-dependent synthetase/ligase" evidence="1">
    <location>
        <begin position="109"/>
        <end position="524"/>
    </location>
</feature>